<keyword evidence="2" id="KW-0472">Membrane</keyword>
<protein>
    <submittedName>
        <fullName evidence="5">TonB-dependent receptor</fullName>
    </submittedName>
</protein>
<dbReference type="EMBL" id="AFWT01000089">
    <property type="protein sequence ID" value="EGV27568.1"/>
    <property type="molecule type" value="Genomic_DNA"/>
</dbReference>
<dbReference type="Gene3D" id="1.25.40.10">
    <property type="entry name" value="Tetratricopeptide repeat domain"/>
    <property type="match status" value="1"/>
</dbReference>
<reference evidence="5 6" key="1">
    <citation type="submission" date="2011-06" db="EMBL/GenBank/DDBJ databases">
        <title>The draft genome of Thiorhodococcus drewsii AZ1.</title>
        <authorList>
            <consortium name="US DOE Joint Genome Institute (JGI-PGF)"/>
            <person name="Lucas S."/>
            <person name="Han J."/>
            <person name="Lapidus A."/>
            <person name="Cheng J.-F."/>
            <person name="Goodwin L."/>
            <person name="Pitluck S."/>
            <person name="Peters L."/>
            <person name="Land M.L."/>
            <person name="Hauser L."/>
            <person name="Vogl K."/>
            <person name="Liu Z."/>
            <person name="Imhoff J."/>
            <person name="Thiel V."/>
            <person name="Frigaard N.-U."/>
            <person name="Bryant D.A."/>
            <person name="Woyke T.J."/>
        </authorList>
    </citation>
    <scope>NUCLEOTIDE SEQUENCE [LARGE SCALE GENOMIC DNA]</scope>
    <source>
        <strain evidence="5 6">AZ1</strain>
    </source>
</reference>
<accession>G2E8K7</accession>
<dbReference type="InterPro" id="IPR036942">
    <property type="entry name" value="Beta-barrel_TonB_sf"/>
</dbReference>
<dbReference type="SUPFAM" id="SSF56935">
    <property type="entry name" value="Porins"/>
    <property type="match status" value="1"/>
</dbReference>
<evidence type="ECO:0000256" key="4">
    <source>
        <dbReference type="SAM" id="MobiDB-lite"/>
    </source>
</evidence>
<dbReference type="eggNOG" id="COG0457">
    <property type="taxonomic scope" value="Bacteria"/>
</dbReference>
<comment type="subcellular location">
    <subcellularLocation>
        <location evidence="1">Cell outer membrane</location>
    </subcellularLocation>
</comment>
<dbReference type="SUPFAM" id="SSF48452">
    <property type="entry name" value="TPR-like"/>
    <property type="match status" value="1"/>
</dbReference>
<dbReference type="InterPro" id="IPR011990">
    <property type="entry name" value="TPR-like_helical_dom_sf"/>
</dbReference>
<evidence type="ECO:0000313" key="6">
    <source>
        <dbReference type="Proteomes" id="UP000004200"/>
    </source>
</evidence>
<keyword evidence="6" id="KW-1185">Reference proteome</keyword>
<evidence type="ECO:0000256" key="3">
    <source>
        <dbReference type="ARBA" id="ARBA00023237"/>
    </source>
</evidence>
<feature type="region of interest" description="Disordered" evidence="4">
    <location>
        <begin position="316"/>
        <end position="340"/>
    </location>
</feature>
<proteinExistence type="predicted"/>
<dbReference type="STRING" id="765913.ThidrDRAFT_4621"/>
<evidence type="ECO:0000256" key="1">
    <source>
        <dbReference type="ARBA" id="ARBA00004442"/>
    </source>
</evidence>
<evidence type="ECO:0000256" key="2">
    <source>
        <dbReference type="ARBA" id="ARBA00023136"/>
    </source>
</evidence>
<sequence length="756" mass="84358">MLRLDLGAARAAFGRALDLDPADPVTHLGLGIAQIRAGRLAEGRARIETAVSLDPFQSLLRTYLGKAYLDERRGGRAATALEIATDLDPRDPTPWLYRAIQLRADNRPVEALDALETSYALNDNRAQFRTPGALEADAAARTAAIGQVYRDLEFDQLALVQGFQAVDEAPDDQSGHRLLADVYSALPRHEEARVSELLQAQLLQPLTRTPVLPLQGETRLLITDTLGPSTLGLAEYGPLFERDGASAWVSLWGGGRDSLGDQILATALYDKAAFSVGQYHFETQGSGGMRRQNQDIQVGFAQVQVTPKLGVQAEFRNTDGDEGPYLDEAGTDTRDHTRSQSARLGLTYRWSPRSVLMASYIHRHVDTDQDAIPAPSAPLSSEVLSITGSGDGSSAELRQDWRSEWIRLSLGASRFDYATDFDVDYSRTFGPVESRIRANVLTDYRVDNTFNSLWLYGIWRPVPRLDLTFGLSWDHMDWDEKNINRSRMELLIPRLGWFELPEDTEETGGGAQTTGIGASIEQFNPKIGLSWRPWFGARVRTAAFRTLRGPDSVRQTIQPTQVSGFNQLYDGTLGESAWRYGIGIDQRLSERLSVGLEASRRDVSVPKLEYSGEEAARARDERFVRAYAALTPTPRIALSLEYFYEENVLLILDNADDRTHRVPLTLSYFEPNGLFGSIRATGVWQSLVPYGALDRASDSFWNLDFSIGYRLPNRRGLVALSIDNLFDREIPYVETDPNRPLFVGERIMSLRTTIQF</sequence>
<name>G2E8K7_9GAMM</name>
<comment type="caution">
    <text evidence="5">The sequence shown here is derived from an EMBL/GenBank/DDBJ whole genome shotgun (WGS) entry which is preliminary data.</text>
</comment>
<keyword evidence="3" id="KW-0998">Cell outer membrane</keyword>
<gene>
    <name evidence="5" type="ORF">ThidrDRAFT_4621</name>
</gene>
<evidence type="ECO:0000313" key="5">
    <source>
        <dbReference type="EMBL" id="EGV27568.1"/>
    </source>
</evidence>
<dbReference type="AlphaFoldDB" id="G2E8K7"/>
<dbReference type="Gene3D" id="2.40.170.20">
    <property type="entry name" value="TonB-dependent receptor, beta-barrel domain"/>
    <property type="match status" value="1"/>
</dbReference>
<dbReference type="Proteomes" id="UP000004200">
    <property type="component" value="Unassembled WGS sequence"/>
</dbReference>
<dbReference type="PATRIC" id="fig|765913.3.peg.4673"/>
<keyword evidence="5" id="KW-0675">Receptor</keyword>
<dbReference type="GO" id="GO:0009279">
    <property type="term" value="C:cell outer membrane"/>
    <property type="evidence" value="ECO:0007669"/>
    <property type="project" value="UniProtKB-SubCell"/>
</dbReference>
<dbReference type="Pfam" id="PF13432">
    <property type="entry name" value="TPR_16"/>
    <property type="match status" value="1"/>
</dbReference>
<dbReference type="Pfam" id="PF14559">
    <property type="entry name" value="TPR_19"/>
    <property type="match status" value="1"/>
</dbReference>
<organism evidence="5 6">
    <name type="scientific">Thiorhodococcus drewsii AZ1</name>
    <dbReference type="NCBI Taxonomy" id="765913"/>
    <lineage>
        <taxon>Bacteria</taxon>
        <taxon>Pseudomonadati</taxon>
        <taxon>Pseudomonadota</taxon>
        <taxon>Gammaproteobacteria</taxon>
        <taxon>Chromatiales</taxon>
        <taxon>Chromatiaceae</taxon>
        <taxon>Thiorhodococcus</taxon>
    </lineage>
</organism>